<dbReference type="PANTHER" id="PTHR48207">
    <property type="entry name" value="SUCCINATE--HYDROXYMETHYLGLUTARATE COA-TRANSFERASE"/>
    <property type="match status" value="1"/>
</dbReference>
<dbReference type="GO" id="GO:0008410">
    <property type="term" value="F:CoA-transferase activity"/>
    <property type="evidence" value="ECO:0007669"/>
    <property type="project" value="TreeGrafter"/>
</dbReference>
<keyword evidence="1 2" id="KW-0808">Transferase</keyword>
<dbReference type="PANTHER" id="PTHR48207:SF3">
    <property type="entry name" value="SUCCINATE--HYDROXYMETHYLGLUTARATE COA-TRANSFERASE"/>
    <property type="match status" value="1"/>
</dbReference>
<dbReference type="InterPro" id="IPR023606">
    <property type="entry name" value="CoA-Trfase_III_dom_1_sf"/>
</dbReference>
<evidence type="ECO:0000313" key="3">
    <source>
        <dbReference type="Proteomes" id="UP000769766"/>
    </source>
</evidence>
<dbReference type="InterPro" id="IPR044855">
    <property type="entry name" value="CoA-Trfase_III_dom3_sf"/>
</dbReference>
<dbReference type="Proteomes" id="UP000769766">
    <property type="component" value="Unassembled WGS sequence"/>
</dbReference>
<protein>
    <submittedName>
        <fullName evidence="2">CoA transferase</fullName>
    </submittedName>
</protein>
<name>A0A932FYC0_UNCTE</name>
<dbReference type="AlphaFoldDB" id="A0A932FYC0"/>
<organism evidence="2 3">
    <name type="scientific">Tectimicrobiota bacterium</name>
    <dbReference type="NCBI Taxonomy" id="2528274"/>
    <lineage>
        <taxon>Bacteria</taxon>
        <taxon>Pseudomonadati</taxon>
        <taxon>Nitrospinota/Tectimicrobiota group</taxon>
        <taxon>Candidatus Tectimicrobiota</taxon>
    </lineage>
</organism>
<comment type="caution">
    <text evidence="2">The sequence shown here is derived from an EMBL/GenBank/DDBJ whole genome shotgun (WGS) entry which is preliminary data.</text>
</comment>
<proteinExistence type="predicted"/>
<reference evidence="2" key="1">
    <citation type="submission" date="2020-07" db="EMBL/GenBank/DDBJ databases">
        <title>Huge and variable diversity of episymbiotic CPR bacteria and DPANN archaea in groundwater ecosystems.</title>
        <authorList>
            <person name="He C.Y."/>
            <person name="Keren R."/>
            <person name="Whittaker M."/>
            <person name="Farag I.F."/>
            <person name="Doudna J."/>
            <person name="Cate J.H.D."/>
            <person name="Banfield J.F."/>
        </authorList>
    </citation>
    <scope>NUCLEOTIDE SEQUENCE</scope>
    <source>
        <strain evidence="2">NC_groundwater_672_Ag_B-0.1um_62_36</strain>
    </source>
</reference>
<dbReference type="InterPro" id="IPR050483">
    <property type="entry name" value="CoA-transferase_III_domain"/>
</dbReference>
<dbReference type="Gene3D" id="3.40.50.10540">
    <property type="entry name" value="Crotonobetainyl-coa:carnitine coa-transferase, domain 1"/>
    <property type="match status" value="1"/>
</dbReference>
<dbReference type="Pfam" id="PF02515">
    <property type="entry name" value="CoA_transf_3"/>
    <property type="match status" value="1"/>
</dbReference>
<gene>
    <name evidence="2" type="ORF">HYY20_05480</name>
</gene>
<dbReference type="EMBL" id="JACPRF010000169">
    <property type="protein sequence ID" value="MBI2876314.1"/>
    <property type="molecule type" value="Genomic_DNA"/>
</dbReference>
<sequence length="122" mass="13794">SLASRRDHREAINRILEVAFREKSTEEWLALLGRESVPCGPVNTVDRVVGDPQVLARKMVVEVEHPTQGRFPVLGNPIKCSAMEEAQIQAPPMLGQHTEEVLRRLLEYSEETIRDLRRAGIV</sequence>
<evidence type="ECO:0000256" key="1">
    <source>
        <dbReference type="ARBA" id="ARBA00022679"/>
    </source>
</evidence>
<dbReference type="Gene3D" id="3.30.1540.10">
    <property type="entry name" value="formyl-coa transferase, domain 3"/>
    <property type="match status" value="1"/>
</dbReference>
<dbReference type="InterPro" id="IPR003673">
    <property type="entry name" value="CoA-Trfase_fam_III"/>
</dbReference>
<feature type="non-terminal residue" evidence="2">
    <location>
        <position position="1"/>
    </location>
</feature>
<dbReference type="SUPFAM" id="SSF89796">
    <property type="entry name" value="CoA-transferase family III (CaiB/BaiF)"/>
    <property type="match status" value="1"/>
</dbReference>
<evidence type="ECO:0000313" key="2">
    <source>
        <dbReference type="EMBL" id="MBI2876314.1"/>
    </source>
</evidence>
<accession>A0A932FYC0</accession>